<evidence type="ECO:0000256" key="2">
    <source>
        <dbReference type="SAM" id="SignalP"/>
    </source>
</evidence>
<keyword evidence="4" id="KW-1185">Reference proteome</keyword>
<comment type="caution">
    <text evidence="3">The sequence shown here is derived from an EMBL/GenBank/DDBJ whole genome shotgun (WGS) entry which is preliminary data.</text>
</comment>
<feature type="chain" id="PRO_5047178688" evidence="2">
    <location>
        <begin position="21"/>
        <end position="221"/>
    </location>
</feature>
<accession>A0ABU0IV03</accession>
<proteinExistence type="predicted"/>
<feature type="region of interest" description="Disordered" evidence="1">
    <location>
        <begin position="22"/>
        <end position="56"/>
    </location>
</feature>
<protein>
    <submittedName>
        <fullName evidence="3">Uncharacterized protein</fullName>
    </submittedName>
</protein>
<dbReference type="RefSeq" id="WP_307351504.1">
    <property type="nucleotide sequence ID" value="NZ_JAUSVS010000008.1"/>
</dbReference>
<dbReference type="PROSITE" id="PS51257">
    <property type="entry name" value="PROKAR_LIPOPROTEIN"/>
    <property type="match status" value="1"/>
</dbReference>
<organism evidence="3 4">
    <name type="scientific">Caulobacter ginsengisoli</name>
    <dbReference type="NCBI Taxonomy" id="400775"/>
    <lineage>
        <taxon>Bacteria</taxon>
        <taxon>Pseudomonadati</taxon>
        <taxon>Pseudomonadota</taxon>
        <taxon>Alphaproteobacteria</taxon>
        <taxon>Caulobacterales</taxon>
        <taxon>Caulobacteraceae</taxon>
        <taxon>Caulobacter</taxon>
    </lineage>
</organism>
<dbReference type="Proteomes" id="UP001228905">
    <property type="component" value="Unassembled WGS sequence"/>
</dbReference>
<evidence type="ECO:0000256" key="1">
    <source>
        <dbReference type="SAM" id="MobiDB-lite"/>
    </source>
</evidence>
<feature type="compositionally biased region" description="Pro residues" evidence="1">
    <location>
        <begin position="41"/>
        <end position="51"/>
    </location>
</feature>
<dbReference type="EMBL" id="JAUSVS010000008">
    <property type="protein sequence ID" value="MDQ0465848.1"/>
    <property type="molecule type" value="Genomic_DNA"/>
</dbReference>
<feature type="compositionally biased region" description="Low complexity" evidence="1">
    <location>
        <begin position="31"/>
        <end position="40"/>
    </location>
</feature>
<sequence>MKILGLGLSLWAAAACSAFAQDASPPPPAEPAAAAVAPAPEAAPAPTPPAPEAAGPVTAPAGTVITIVFTQIISSKTAKQGDQFAFQLYFPLKVGDRVLIPAGTPGVGEVVDASKAGFGGRPGELLLAVRYLDYQGSRILLRGFKLGGVGKDNLGGAMLLNMAVGPLGLLIQGGDVIYQPGLVATAKLNQDYTLDTAAVAPAPPAETPAAAAPASTPTSSN</sequence>
<evidence type="ECO:0000313" key="3">
    <source>
        <dbReference type="EMBL" id="MDQ0465848.1"/>
    </source>
</evidence>
<evidence type="ECO:0000313" key="4">
    <source>
        <dbReference type="Proteomes" id="UP001228905"/>
    </source>
</evidence>
<keyword evidence="2" id="KW-0732">Signal</keyword>
<reference evidence="3 4" key="1">
    <citation type="submission" date="2023-07" db="EMBL/GenBank/DDBJ databases">
        <title>Genomic Encyclopedia of Type Strains, Phase IV (KMG-IV): sequencing the most valuable type-strain genomes for metagenomic binning, comparative biology and taxonomic classification.</title>
        <authorList>
            <person name="Goeker M."/>
        </authorList>
    </citation>
    <scope>NUCLEOTIDE SEQUENCE [LARGE SCALE GENOMIC DNA]</scope>
    <source>
        <strain evidence="3 4">DSM 18695</strain>
    </source>
</reference>
<feature type="signal peptide" evidence="2">
    <location>
        <begin position="1"/>
        <end position="20"/>
    </location>
</feature>
<gene>
    <name evidence="3" type="ORF">QO010_003640</name>
</gene>
<name>A0ABU0IV03_9CAUL</name>